<gene>
    <name evidence="1" type="ORF">HAX54_033285</name>
</gene>
<proteinExistence type="predicted"/>
<evidence type="ECO:0000313" key="2">
    <source>
        <dbReference type="Proteomes" id="UP000823775"/>
    </source>
</evidence>
<organism evidence="1 2">
    <name type="scientific">Datura stramonium</name>
    <name type="common">Jimsonweed</name>
    <name type="synonym">Common thornapple</name>
    <dbReference type="NCBI Taxonomy" id="4076"/>
    <lineage>
        <taxon>Eukaryota</taxon>
        <taxon>Viridiplantae</taxon>
        <taxon>Streptophyta</taxon>
        <taxon>Embryophyta</taxon>
        <taxon>Tracheophyta</taxon>
        <taxon>Spermatophyta</taxon>
        <taxon>Magnoliopsida</taxon>
        <taxon>eudicotyledons</taxon>
        <taxon>Gunneridae</taxon>
        <taxon>Pentapetalae</taxon>
        <taxon>asterids</taxon>
        <taxon>lamiids</taxon>
        <taxon>Solanales</taxon>
        <taxon>Solanaceae</taxon>
        <taxon>Solanoideae</taxon>
        <taxon>Datureae</taxon>
        <taxon>Datura</taxon>
    </lineage>
</organism>
<comment type="caution">
    <text evidence="1">The sequence shown here is derived from an EMBL/GenBank/DDBJ whole genome shotgun (WGS) entry which is preliminary data.</text>
</comment>
<evidence type="ECO:0000313" key="1">
    <source>
        <dbReference type="EMBL" id="MCD9644836.1"/>
    </source>
</evidence>
<name>A0ABS8VER1_DATST</name>
<accession>A0ABS8VER1</accession>
<protein>
    <submittedName>
        <fullName evidence="1">Uncharacterized protein</fullName>
    </submittedName>
</protein>
<keyword evidence="2" id="KW-1185">Reference proteome</keyword>
<dbReference type="Proteomes" id="UP000823775">
    <property type="component" value="Unassembled WGS sequence"/>
</dbReference>
<reference evidence="1 2" key="1">
    <citation type="journal article" date="2021" name="BMC Genomics">
        <title>Datura genome reveals duplications of psychoactive alkaloid biosynthetic genes and high mutation rate following tissue culture.</title>
        <authorList>
            <person name="Rajewski A."/>
            <person name="Carter-House D."/>
            <person name="Stajich J."/>
            <person name="Litt A."/>
        </authorList>
    </citation>
    <scope>NUCLEOTIDE SEQUENCE [LARGE SCALE GENOMIC DNA]</scope>
    <source>
        <strain evidence="1">AR-01</strain>
    </source>
</reference>
<dbReference type="EMBL" id="JACEIK010004259">
    <property type="protein sequence ID" value="MCD9644836.1"/>
    <property type="molecule type" value="Genomic_DNA"/>
</dbReference>
<sequence length="167" mass="18596">LVCHGMTWALSGNRQWASARQYRQWHTSMWQVSFVESNAGVKASIDEWKILIKAKHEESKEMALGKTEMGVAEVLARRTSSWLQVWVHKALARMATRAHVGRHMAQAVRQFPCVTVFGSIPCIVATSVGRPLFVNGLSQAGGLDCRMTGEMLRQKPLEGVESTPMTT</sequence>
<feature type="non-terminal residue" evidence="1">
    <location>
        <position position="1"/>
    </location>
</feature>
<feature type="non-terminal residue" evidence="1">
    <location>
        <position position="167"/>
    </location>
</feature>